<organism evidence="5 6">
    <name type="scientific">Raphidocelis subcapitata</name>
    <dbReference type="NCBI Taxonomy" id="307507"/>
    <lineage>
        <taxon>Eukaryota</taxon>
        <taxon>Viridiplantae</taxon>
        <taxon>Chlorophyta</taxon>
        <taxon>core chlorophytes</taxon>
        <taxon>Chlorophyceae</taxon>
        <taxon>CS clade</taxon>
        <taxon>Sphaeropleales</taxon>
        <taxon>Selenastraceae</taxon>
        <taxon>Raphidocelis</taxon>
    </lineage>
</organism>
<evidence type="ECO:0000256" key="3">
    <source>
        <dbReference type="ARBA" id="ARBA00025745"/>
    </source>
</evidence>
<dbReference type="InParanoid" id="A0A2V0P2S1"/>
<keyword evidence="6" id="KW-1185">Reference proteome</keyword>
<evidence type="ECO:0000313" key="5">
    <source>
        <dbReference type="EMBL" id="GBF93879.1"/>
    </source>
</evidence>
<dbReference type="SUPFAM" id="SSF159659">
    <property type="entry name" value="Cgl1923-like"/>
    <property type="match status" value="1"/>
</dbReference>
<keyword evidence="5" id="KW-0647">Proteasome</keyword>
<sequence>MQLYPEPGRAPPDLRGATVVLPAVAFFNVGELAVDALIATLGAAPAGRLDDADLLPVVGCGAFDHAGAGPEGRLATAMELYWAGQGSKVFLIQQRAPAIPGRQRAFAESLAAWLASSGVAHVVVLSGLDAQYRRESQLEGSQARALSASELAAAAAAAEPEAEPPLAPGSPRAAPRPGGSSDDAAAAAAAAVAARLGGLSLGGPEAAASEAARALGAPRLEPDAIARELELHPLLPPWPLLRALSGARVPATLLGRFAAEGDNVADGLALGALLLQLLAAPGLLPGGDAAGAAARGGGGGGAQQLRTPASWAGLYGRPYAEVA</sequence>
<feature type="compositionally biased region" description="Low complexity" evidence="4">
    <location>
        <begin position="169"/>
        <end position="182"/>
    </location>
</feature>
<proteinExistence type="inferred from homology"/>
<dbReference type="GO" id="GO:0005829">
    <property type="term" value="C:cytosol"/>
    <property type="evidence" value="ECO:0007669"/>
    <property type="project" value="TreeGrafter"/>
</dbReference>
<dbReference type="InterPro" id="IPR038389">
    <property type="entry name" value="PSMG2_sf"/>
</dbReference>
<dbReference type="Gene3D" id="3.40.50.10900">
    <property type="entry name" value="PAC-like subunit"/>
    <property type="match status" value="2"/>
</dbReference>
<gene>
    <name evidence="5" type="ORF">Rsub_06878</name>
</gene>
<dbReference type="STRING" id="307507.A0A2V0P2S1"/>
<evidence type="ECO:0000256" key="2">
    <source>
        <dbReference type="ARBA" id="ARBA00023186"/>
    </source>
</evidence>
<comment type="similarity">
    <text evidence="3">Belongs to the PSMG2 family.</text>
</comment>
<reference evidence="5 6" key="1">
    <citation type="journal article" date="2018" name="Sci. Rep.">
        <title>Raphidocelis subcapitata (=Pseudokirchneriella subcapitata) provides an insight into genome evolution and environmental adaptations in the Sphaeropleales.</title>
        <authorList>
            <person name="Suzuki S."/>
            <person name="Yamaguchi H."/>
            <person name="Nakajima N."/>
            <person name="Kawachi M."/>
        </authorList>
    </citation>
    <scope>NUCLEOTIDE SEQUENCE [LARGE SCALE GENOMIC DNA]</scope>
    <source>
        <strain evidence="5 6">NIES-35</strain>
    </source>
</reference>
<dbReference type="GO" id="GO:0000502">
    <property type="term" value="C:proteasome complex"/>
    <property type="evidence" value="ECO:0007669"/>
    <property type="project" value="UniProtKB-KW"/>
</dbReference>
<evidence type="ECO:0000313" key="6">
    <source>
        <dbReference type="Proteomes" id="UP000247498"/>
    </source>
</evidence>
<dbReference type="InterPro" id="IPR016562">
    <property type="entry name" value="Proteasome_assmbl_chp_2_euk"/>
</dbReference>
<dbReference type="Proteomes" id="UP000247498">
    <property type="component" value="Unassembled WGS sequence"/>
</dbReference>
<dbReference type="PANTHER" id="PTHR12970">
    <property type="entry name" value="PROTEASOME ASSEMBLY CHAPERONE 2"/>
    <property type="match status" value="1"/>
</dbReference>
<dbReference type="InterPro" id="IPR019151">
    <property type="entry name" value="Proteasome_assmbl_chaperone_2"/>
</dbReference>
<dbReference type="OrthoDB" id="10260712at2759"/>
<dbReference type="GO" id="GO:0005634">
    <property type="term" value="C:nucleus"/>
    <property type="evidence" value="ECO:0007669"/>
    <property type="project" value="TreeGrafter"/>
</dbReference>
<protein>
    <recommendedName>
        <fullName evidence="1">Proteasome assembly chaperone 2</fullName>
    </recommendedName>
</protein>
<evidence type="ECO:0000256" key="4">
    <source>
        <dbReference type="SAM" id="MobiDB-lite"/>
    </source>
</evidence>
<dbReference type="PANTHER" id="PTHR12970:SF1">
    <property type="entry name" value="PROTEASOME ASSEMBLY CHAPERONE 2"/>
    <property type="match status" value="1"/>
</dbReference>
<accession>A0A2V0P2S1</accession>
<comment type="caution">
    <text evidence="5">The sequence shown here is derived from an EMBL/GenBank/DDBJ whole genome shotgun (WGS) entry which is preliminary data.</text>
</comment>
<dbReference type="GO" id="GO:0043248">
    <property type="term" value="P:proteasome assembly"/>
    <property type="evidence" value="ECO:0007669"/>
    <property type="project" value="TreeGrafter"/>
</dbReference>
<dbReference type="EMBL" id="BDRX01000045">
    <property type="protein sequence ID" value="GBF93879.1"/>
    <property type="molecule type" value="Genomic_DNA"/>
</dbReference>
<name>A0A2V0P2S1_9CHLO</name>
<dbReference type="AlphaFoldDB" id="A0A2V0P2S1"/>
<dbReference type="Pfam" id="PF09754">
    <property type="entry name" value="PAC2"/>
    <property type="match status" value="1"/>
</dbReference>
<feature type="region of interest" description="Disordered" evidence="4">
    <location>
        <begin position="157"/>
        <end position="182"/>
    </location>
</feature>
<keyword evidence="2" id="KW-0143">Chaperone</keyword>
<evidence type="ECO:0000256" key="1">
    <source>
        <dbReference type="ARBA" id="ARBA00019186"/>
    </source>
</evidence>